<dbReference type="AlphaFoldDB" id="C3Z7L0"/>
<organism>
    <name type="scientific">Branchiostoma floridae</name>
    <name type="common">Florida lancelet</name>
    <name type="synonym">Amphioxus</name>
    <dbReference type="NCBI Taxonomy" id="7739"/>
    <lineage>
        <taxon>Eukaryota</taxon>
        <taxon>Metazoa</taxon>
        <taxon>Chordata</taxon>
        <taxon>Cephalochordata</taxon>
        <taxon>Leptocardii</taxon>
        <taxon>Amphioxiformes</taxon>
        <taxon>Branchiostomatidae</taxon>
        <taxon>Branchiostoma</taxon>
    </lineage>
</organism>
<reference evidence="2" key="1">
    <citation type="journal article" date="2008" name="Nature">
        <title>The amphioxus genome and the evolution of the chordate karyotype.</title>
        <authorList>
            <consortium name="US DOE Joint Genome Institute (JGI-PGF)"/>
            <person name="Putnam N.H."/>
            <person name="Butts T."/>
            <person name="Ferrier D.E.K."/>
            <person name="Furlong R.F."/>
            <person name="Hellsten U."/>
            <person name="Kawashima T."/>
            <person name="Robinson-Rechavi M."/>
            <person name="Shoguchi E."/>
            <person name="Terry A."/>
            <person name="Yu J.-K."/>
            <person name="Benito-Gutierrez E.L."/>
            <person name="Dubchak I."/>
            <person name="Garcia-Fernandez J."/>
            <person name="Gibson-Brown J.J."/>
            <person name="Grigoriev I.V."/>
            <person name="Horton A.C."/>
            <person name="de Jong P.J."/>
            <person name="Jurka J."/>
            <person name="Kapitonov V.V."/>
            <person name="Kohara Y."/>
            <person name="Kuroki Y."/>
            <person name="Lindquist E."/>
            <person name="Lucas S."/>
            <person name="Osoegawa K."/>
            <person name="Pennacchio L.A."/>
            <person name="Salamov A.A."/>
            <person name="Satou Y."/>
            <person name="Sauka-Spengler T."/>
            <person name="Schmutz J."/>
            <person name="Shin-I T."/>
            <person name="Toyoda A."/>
            <person name="Bronner-Fraser M."/>
            <person name="Fujiyama A."/>
            <person name="Holland L.Z."/>
            <person name="Holland P.W.H."/>
            <person name="Satoh N."/>
            <person name="Rokhsar D.S."/>
        </authorList>
    </citation>
    <scope>NUCLEOTIDE SEQUENCE [LARGE SCALE GENOMIC DNA]</scope>
    <source>
        <strain evidence="2">S238N-H82</strain>
        <tissue evidence="2">Testes</tissue>
    </source>
</reference>
<accession>C3Z7L0</accession>
<evidence type="ECO:0000256" key="1">
    <source>
        <dbReference type="SAM" id="MobiDB-lite"/>
    </source>
</evidence>
<proteinExistence type="predicted"/>
<dbReference type="EMBL" id="GG666591">
    <property type="protein sequence ID" value="EEN51365.1"/>
    <property type="molecule type" value="Genomic_DNA"/>
</dbReference>
<feature type="compositionally biased region" description="Polar residues" evidence="1">
    <location>
        <begin position="10"/>
        <end position="21"/>
    </location>
</feature>
<gene>
    <name evidence="2" type="ORF">BRAFLDRAFT_69178</name>
</gene>
<feature type="region of interest" description="Disordered" evidence="1">
    <location>
        <begin position="1"/>
        <end position="21"/>
    </location>
</feature>
<name>C3Z7L0_BRAFL</name>
<protein>
    <submittedName>
        <fullName evidence="2">Uncharacterized protein</fullName>
    </submittedName>
</protein>
<dbReference type="InParanoid" id="C3Z7L0"/>
<evidence type="ECO:0000313" key="2">
    <source>
        <dbReference type="EMBL" id="EEN51365.1"/>
    </source>
</evidence>
<sequence length="147" mass="16547">MESKAKNGENPDSQEPSPHHGMSSQVFMVKLVKAASTSSDMVRFDGSSMSVRQTRLVNFTSGDQQSSESLLGDNMEEEILPHPQPDSLPNLILNTQGGGRKQIVVVKRSTTILDDDEPVRKQGWCCRIWTILKKRLTPTCIRPRRRR</sequence>